<comment type="caution">
    <text evidence="2">The sequence shown here is derived from an EMBL/GenBank/DDBJ whole genome shotgun (WGS) entry which is preliminary data.</text>
</comment>
<evidence type="ECO:0000313" key="3">
    <source>
        <dbReference type="Proteomes" id="UP001642464"/>
    </source>
</evidence>
<evidence type="ECO:0008006" key="4">
    <source>
        <dbReference type="Google" id="ProtNLM"/>
    </source>
</evidence>
<evidence type="ECO:0000313" key="2">
    <source>
        <dbReference type="EMBL" id="CAK9045448.1"/>
    </source>
</evidence>
<feature type="compositionally biased region" description="Basic and acidic residues" evidence="1">
    <location>
        <begin position="288"/>
        <end position="309"/>
    </location>
</feature>
<accession>A0ABP0M1S9</accession>
<keyword evidence="3" id="KW-1185">Reference proteome</keyword>
<feature type="region of interest" description="Disordered" evidence="1">
    <location>
        <begin position="288"/>
        <end position="318"/>
    </location>
</feature>
<protein>
    <recommendedName>
        <fullName evidence="4">C3H1-type domain-containing protein</fullName>
    </recommendedName>
</protein>
<reference evidence="2 3" key="1">
    <citation type="submission" date="2024-02" db="EMBL/GenBank/DDBJ databases">
        <authorList>
            <person name="Chen Y."/>
            <person name="Shah S."/>
            <person name="Dougan E. K."/>
            <person name="Thang M."/>
            <person name="Chan C."/>
        </authorList>
    </citation>
    <scope>NUCLEOTIDE SEQUENCE [LARGE SCALE GENOMIC DNA]</scope>
</reference>
<organism evidence="2 3">
    <name type="scientific">Durusdinium trenchii</name>
    <dbReference type="NCBI Taxonomy" id="1381693"/>
    <lineage>
        <taxon>Eukaryota</taxon>
        <taxon>Sar</taxon>
        <taxon>Alveolata</taxon>
        <taxon>Dinophyceae</taxon>
        <taxon>Suessiales</taxon>
        <taxon>Symbiodiniaceae</taxon>
        <taxon>Durusdinium</taxon>
    </lineage>
</organism>
<name>A0ABP0M1S9_9DINO</name>
<dbReference type="Proteomes" id="UP001642464">
    <property type="component" value="Unassembled WGS sequence"/>
</dbReference>
<dbReference type="EMBL" id="CAXAMM010019335">
    <property type="protein sequence ID" value="CAK9045448.1"/>
    <property type="molecule type" value="Genomic_DNA"/>
</dbReference>
<gene>
    <name evidence="2" type="ORF">SCF082_LOCUS25684</name>
</gene>
<proteinExistence type="predicted"/>
<sequence>MALRKGIVSVAGQEVKVKNTFLDDVLEDSSPESNHGVHLERSTCPNFSRRREAEANSFEAPQELLEPIRAPWPSEMTTMDSFNGPNPCADRMSWSSIASGYEPDMPIKVISRDVPAVQQPKQPMKGVLPPPSIGSQRHGRGACTPCPFFWKPSGCVEGRACNFCHLCPEPQQTVMKQTVMDVCRPTNGSAVPVSVEAPNPLSMSLSGGYAKYVGGTSDAGASTAPEDHQKVLEMQQKLCPAIFEDHATGNCKPCTFFWKPEGCRKSEGCHHCHLCPPSALKDRKLQKVMARRQEKAGKSSSKSETKEKAIPSTAPMPAGLIYF</sequence>
<evidence type="ECO:0000256" key="1">
    <source>
        <dbReference type="SAM" id="MobiDB-lite"/>
    </source>
</evidence>